<proteinExistence type="predicted"/>
<reference evidence="4 5" key="1">
    <citation type="journal article" date="2022" name="Nat. Plants">
        <title>Genomes of leafy and leafless Platanthera orchids illuminate the evolution of mycoheterotrophy.</title>
        <authorList>
            <person name="Li M.H."/>
            <person name="Liu K.W."/>
            <person name="Li Z."/>
            <person name="Lu H.C."/>
            <person name="Ye Q.L."/>
            <person name="Zhang D."/>
            <person name="Wang J.Y."/>
            <person name="Li Y.F."/>
            <person name="Zhong Z.M."/>
            <person name="Liu X."/>
            <person name="Yu X."/>
            <person name="Liu D.K."/>
            <person name="Tu X.D."/>
            <person name="Liu B."/>
            <person name="Hao Y."/>
            <person name="Liao X.Y."/>
            <person name="Jiang Y.T."/>
            <person name="Sun W.H."/>
            <person name="Chen J."/>
            <person name="Chen Y.Q."/>
            <person name="Ai Y."/>
            <person name="Zhai J.W."/>
            <person name="Wu S.S."/>
            <person name="Zhou Z."/>
            <person name="Hsiao Y.Y."/>
            <person name="Wu W.L."/>
            <person name="Chen Y.Y."/>
            <person name="Lin Y.F."/>
            <person name="Hsu J.L."/>
            <person name="Li C.Y."/>
            <person name="Wang Z.W."/>
            <person name="Zhao X."/>
            <person name="Zhong W.Y."/>
            <person name="Ma X.K."/>
            <person name="Ma L."/>
            <person name="Huang J."/>
            <person name="Chen G.Z."/>
            <person name="Huang M.Z."/>
            <person name="Huang L."/>
            <person name="Peng D.H."/>
            <person name="Luo Y.B."/>
            <person name="Zou S.Q."/>
            <person name="Chen S.P."/>
            <person name="Lan S."/>
            <person name="Tsai W.C."/>
            <person name="Van de Peer Y."/>
            <person name="Liu Z.J."/>
        </authorList>
    </citation>
    <scope>NUCLEOTIDE SEQUENCE [LARGE SCALE GENOMIC DNA]</scope>
    <source>
        <strain evidence="4">Lor287</strain>
    </source>
</reference>
<feature type="compositionally biased region" description="Low complexity" evidence="2">
    <location>
        <begin position="1534"/>
        <end position="1549"/>
    </location>
</feature>
<organism evidence="4 5">
    <name type="scientific">Platanthera zijinensis</name>
    <dbReference type="NCBI Taxonomy" id="2320716"/>
    <lineage>
        <taxon>Eukaryota</taxon>
        <taxon>Viridiplantae</taxon>
        <taxon>Streptophyta</taxon>
        <taxon>Embryophyta</taxon>
        <taxon>Tracheophyta</taxon>
        <taxon>Spermatophyta</taxon>
        <taxon>Magnoliopsida</taxon>
        <taxon>Liliopsida</taxon>
        <taxon>Asparagales</taxon>
        <taxon>Orchidaceae</taxon>
        <taxon>Orchidoideae</taxon>
        <taxon>Orchideae</taxon>
        <taxon>Orchidinae</taxon>
        <taxon>Platanthera</taxon>
    </lineage>
</organism>
<dbReference type="PANTHER" id="PTHR11439">
    <property type="entry name" value="GAG-POL-RELATED RETROTRANSPOSON"/>
    <property type="match status" value="1"/>
</dbReference>
<feature type="compositionally biased region" description="Pro residues" evidence="2">
    <location>
        <begin position="1524"/>
        <end position="1533"/>
    </location>
</feature>
<comment type="caution">
    <text evidence="4">The sequence shown here is derived from an EMBL/GenBank/DDBJ whole genome shotgun (WGS) entry which is preliminary data.</text>
</comment>
<protein>
    <recommendedName>
        <fullName evidence="3">Integrase catalytic domain-containing protein</fullName>
    </recommendedName>
</protein>
<dbReference type="GO" id="GO:0015074">
    <property type="term" value="P:DNA integration"/>
    <property type="evidence" value="ECO:0007669"/>
    <property type="project" value="InterPro"/>
</dbReference>
<feature type="compositionally biased region" description="Basic residues" evidence="2">
    <location>
        <begin position="1461"/>
        <end position="1472"/>
    </location>
</feature>
<evidence type="ECO:0000259" key="3">
    <source>
        <dbReference type="PROSITE" id="PS50994"/>
    </source>
</evidence>
<feature type="compositionally biased region" description="Polar residues" evidence="2">
    <location>
        <begin position="1610"/>
        <end position="1619"/>
    </location>
</feature>
<feature type="compositionally biased region" description="Acidic residues" evidence="2">
    <location>
        <begin position="282"/>
        <end position="291"/>
    </location>
</feature>
<dbReference type="Gene3D" id="3.30.420.10">
    <property type="entry name" value="Ribonuclease H-like superfamily/Ribonuclease H"/>
    <property type="match status" value="1"/>
</dbReference>
<dbReference type="InterPro" id="IPR012337">
    <property type="entry name" value="RNaseH-like_sf"/>
</dbReference>
<dbReference type="CDD" id="cd09272">
    <property type="entry name" value="RNase_HI_RT_Ty1"/>
    <property type="match status" value="1"/>
</dbReference>
<name>A0AAP0C4U8_9ASPA</name>
<feature type="compositionally biased region" description="Polar residues" evidence="2">
    <location>
        <begin position="269"/>
        <end position="281"/>
    </location>
</feature>
<dbReference type="GO" id="GO:0004190">
    <property type="term" value="F:aspartic-type endopeptidase activity"/>
    <property type="evidence" value="ECO:0007669"/>
    <property type="project" value="UniProtKB-KW"/>
</dbReference>
<dbReference type="SUPFAM" id="SSF56672">
    <property type="entry name" value="DNA/RNA polymerases"/>
    <property type="match status" value="1"/>
</dbReference>
<feature type="region of interest" description="Disordered" evidence="2">
    <location>
        <begin position="269"/>
        <end position="310"/>
    </location>
</feature>
<feature type="region of interest" description="Disordered" evidence="2">
    <location>
        <begin position="1439"/>
        <end position="1472"/>
    </location>
</feature>
<feature type="region of interest" description="Disordered" evidence="2">
    <location>
        <begin position="1400"/>
        <end position="1423"/>
    </location>
</feature>
<keyword evidence="1" id="KW-0378">Hydrolase</keyword>
<dbReference type="Pfam" id="PF07727">
    <property type="entry name" value="RVT_2"/>
    <property type="match status" value="1"/>
</dbReference>
<keyword evidence="1" id="KW-0645">Protease</keyword>
<evidence type="ECO:0000256" key="1">
    <source>
        <dbReference type="ARBA" id="ARBA00022750"/>
    </source>
</evidence>
<feature type="region of interest" description="Disordered" evidence="2">
    <location>
        <begin position="1507"/>
        <end position="1619"/>
    </location>
</feature>
<dbReference type="PROSITE" id="PS50994">
    <property type="entry name" value="INTEGRASE"/>
    <property type="match status" value="1"/>
</dbReference>
<evidence type="ECO:0000313" key="4">
    <source>
        <dbReference type="EMBL" id="KAK8957907.1"/>
    </source>
</evidence>
<dbReference type="InterPro" id="IPR013103">
    <property type="entry name" value="RVT_2"/>
</dbReference>
<dbReference type="EMBL" id="JBBWWQ010000001">
    <property type="protein sequence ID" value="KAK8957907.1"/>
    <property type="molecule type" value="Genomic_DNA"/>
</dbReference>
<dbReference type="SUPFAM" id="SSF53098">
    <property type="entry name" value="Ribonuclease H-like"/>
    <property type="match status" value="1"/>
</dbReference>
<dbReference type="Pfam" id="PF25597">
    <property type="entry name" value="SH3_retrovirus"/>
    <property type="match status" value="1"/>
</dbReference>
<evidence type="ECO:0000256" key="2">
    <source>
        <dbReference type="SAM" id="MobiDB-lite"/>
    </source>
</evidence>
<dbReference type="GO" id="GO:0003676">
    <property type="term" value="F:nucleic acid binding"/>
    <property type="evidence" value="ECO:0007669"/>
    <property type="project" value="InterPro"/>
</dbReference>
<evidence type="ECO:0000313" key="5">
    <source>
        <dbReference type="Proteomes" id="UP001418222"/>
    </source>
</evidence>
<feature type="compositionally biased region" description="Acidic residues" evidence="2">
    <location>
        <begin position="1439"/>
        <end position="1455"/>
    </location>
</feature>
<dbReference type="Pfam" id="PF22936">
    <property type="entry name" value="Pol_BBD"/>
    <property type="match status" value="1"/>
</dbReference>
<accession>A0AAP0C4U8</accession>
<dbReference type="PANTHER" id="PTHR11439:SF509">
    <property type="entry name" value="RNA-DIRECTED DNA POLYMERASE"/>
    <property type="match status" value="1"/>
</dbReference>
<gene>
    <name evidence="4" type="ORF">KSP39_PZI000068</name>
</gene>
<dbReference type="Proteomes" id="UP001418222">
    <property type="component" value="Unassembled WGS sequence"/>
</dbReference>
<keyword evidence="5" id="KW-1185">Reference proteome</keyword>
<dbReference type="InterPro" id="IPR043502">
    <property type="entry name" value="DNA/RNA_pol_sf"/>
</dbReference>
<feature type="compositionally biased region" description="Polar residues" evidence="2">
    <location>
        <begin position="1561"/>
        <end position="1572"/>
    </location>
</feature>
<keyword evidence="1" id="KW-0064">Aspartyl protease</keyword>
<feature type="region of interest" description="Disordered" evidence="2">
    <location>
        <begin position="1226"/>
        <end position="1256"/>
    </location>
</feature>
<sequence>MTGNKENLVSFKAKHGPKVIFGDSNFGQTKGYGQVKIGSITFKKVAYVEGLKHNLISISQLCDAGYQIEFNTHIALIRSDHGTEFDSLLMLEFCQKEGIRHTFSAPRTPQQNGVVERKNRTLIESATTLLTDAHLPLTFWAEAVNTSNYVLNRSLIHKLKGKTPYELLKGKKPKVNYFKIFGCICFIHNNDKKYLAKFEAKADEGVFLGYSMTSKAYRVFNKCSNKIEESMHVTFDETNMSYKEKETSTISNLQEHSISENLKQLTITEKDSLPSTIQQDTELSDNEEESQVLERSKGQQSEEPVVVPQEEITTQVDASSTPLVDFATARDHPISQVIGDISVGVQTRNQVNQNIMHTCFLSQIEPQTIQDAEQDPNWIIAMQEELNQFERNKVWELVPRPRNQQIVGTKWVFRNKLDDQGIIVRNKTRLVAQGYCQEEGIDYDQTFAPVARLEAIRIFLAYAAHKRFKVYQMDVKSAFLNGDIKEEVYVRQPPGFISPTSPDHVFKLHKALYGLKQAPRAWYETLACFLLENDFKRGRVDQTLFVRTHRSHTLLVQVYVDDIIFGSTDSNLCKKFSQLMHSKFEMSSMGELAFFLGLQVKQHVDGIFISQTKYARELVKKFGMSEASSMKTPMPTNAVLDADESGKPVDQTSYRAIIGSLLYLTATRPDIMFATCICARFQVSPRESHLTLVKRILRYVKGCPNLGLWYPHDSGFDLTGFSDSDYAGCKVDRKSTSGTCQFLGDRLVSWFCKKQTSVSTSTAEAEYMAAGSCCSQILWIQNQLLDYGKMAITAGALAAMKFDSGFDIDFDSFDGSPQYFLDILDLFKEQQLVNFMSTRIPLPESEIKEWSLTTVISDNNTLTGKVSGNEVAISPQIISEVFNFAAGDDDIELSVEEYALMLDRMGHAAGNPSKLLKVNLAIEYRLLADITGKVICAKRTAHDAITRHQFCLMAALMDKKHPNWGLIVFEMIKKKLDKNSVHFGRVLGLILNHCCPQLLVSSKKHINASKRLTCALIGKWDRRIVNPRAAAAMKSSADTRTVEVTLPRSTGPEAGTLPSDSLTLLSTFIPSTTVIPSTQPLPSSISTIASSLPPHTTFLPIRLDSTPHEDLFSFDMHEDSFMDASTSSPHDFHHPSTFSELLFSSIHEPVTPPLSTPPSTSSTFTVSATPSTSTQVPLEQVALLPLANQIFDLLAPRLSSLLDAKLDPLILSLRTLSASVSSLSSQLACPSSGGLESATTDSRQGEMSAEEELPPSTVQFVQTCSETVSVAEVQIVSEAPPPASIQLISSALDLQCLAASVQSFSPPAQIQEDLSMAPEAPPPNSELLQEDLSRAIVPFQKIPDVAVVAVAPANDEIEMLAAVETSGEAIETPDAVETHVSQALQEPASLVSMAPEAVPSPAVVDSSSPLTADLPSVSSSAAPDSISFPISKRKYIDPYEESQSSEDEFATDSDDSSATIARKRKARSKAMKRVPIARATDHDIPYYIKYNCEITEPWMQYSQNLRKAMKQKRKFNEGPTKPVHQPPPPPPPDAGAGASLSSNPAPSALHGKTYQARRYQGDSQQRGGQQKGNYRGRQSRGRSGSLPYQRGRAIDPTSGPYPYRPRADLTPTTSQELSSNRFEPAIAGNTGCIARTCAASAVGLHLVELPPPFSSLDSVSRGSCCCASSCRVIQPTMTFPSNPRLLLDCLFFSRHRFCLIFRWTMTIPPGLPFVDNDDPTDSAFPDPVELSFSSSCCANSSPRNSGSCSLSSSQAPVAAVLSLFYLPVELLGAPSALFSGRALLPLLFSCSRPYSGSVFLLTEDMDPVARFSYRRWC</sequence>
<dbReference type="InterPro" id="IPR054722">
    <property type="entry name" value="PolX-like_BBD"/>
</dbReference>
<feature type="domain" description="Integrase catalytic" evidence="3">
    <location>
        <begin position="13"/>
        <end position="172"/>
    </location>
</feature>
<feature type="compositionally biased region" description="Low complexity" evidence="2">
    <location>
        <begin position="299"/>
        <end position="310"/>
    </location>
</feature>
<dbReference type="InterPro" id="IPR036397">
    <property type="entry name" value="RNaseH_sf"/>
</dbReference>
<dbReference type="InterPro" id="IPR001584">
    <property type="entry name" value="Integrase_cat-core"/>
</dbReference>
<dbReference type="InterPro" id="IPR057670">
    <property type="entry name" value="SH3_retrovirus"/>
</dbReference>